<feature type="transmembrane region" description="Helical" evidence="1">
    <location>
        <begin position="97"/>
        <end position="116"/>
    </location>
</feature>
<dbReference type="STRING" id="940190.MPTP_0599"/>
<feature type="transmembrane region" description="Helical" evidence="1">
    <location>
        <begin position="7"/>
        <end position="27"/>
    </location>
</feature>
<keyword evidence="1" id="KW-0472">Membrane</keyword>
<name>F3Y989_MELPT</name>
<evidence type="ECO:0000313" key="3">
    <source>
        <dbReference type="Proteomes" id="UP000008456"/>
    </source>
</evidence>
<dbReference type="KEGG" id="mps:MPTP_0599"/>
<gene>
    <name evidence="2" type="ordered locus">MPTP_0599</name>
</gene>
<evidence type="ECO:0000256" key="1">
    <source>
        <dbReference type="SAM" id="Phobius"/>
    </source>
</evidence>
<dbReference type="EMBL" id="AP012200">
    <property type="protein sequence ID" value="BAK21067.1"/>
    <property type="molecule type" value="Genomic_DNA"/>
</dbReference>
<dbReference type="Proteomes" id="UP000008456">
    <property type="component" value="Chromosome"/>
</dbReference>
<organism evidence="2 3">
    <name type="scientific">Melissococcus plutonius (strain ATCC 35311 / DSM 29964 / CIP 104052 / LMG 20360 / NCIMB 702443)</name>
    <dbReference type="NCBI Taxonomy" id="940190"/>
    <lineage>
        <taxon>Bacteria</taxon>
        <taxon>Bacillati</taxon>
        <taxon>Bacillota</taxon>
        <taxon>Bacilli</taxon>
        <taxon>Lactobacillales</taxon>
        <taxon>Enterococcaceae</taxon>
        <taxon>Melissococcus</taxon>
    </lineage>
</organism>
<sequence>MEKNKETLIAILFISIVSFLIMSPQIYKHSIILGNDSNFHMNRIYEIYMQIKNNTYNYFQSMYGFQQSGRIVNALYSPDFSFLQALLLLITKNWFRFQLISSFLSFCIAGITMYSLGRFCKIQYSLSLIMSFMYMSTTAIGFYSLW</sequence>
<keyword evidence="3" id="KW-1185">Reference proteome</keyword>
<dbReference type="AlphaFoldDB" id="F3Y989"/>
<reference key="2">
    <citation type="submission" date="2011-04" db="EMBL/GenBank/DDBJ databases">
        <title>Whole genome sequence of Melissococcus plutonius ATCC 35311.</title>
        <authorList>
            <person name="Okumura K."/>
            <person name="Arai R."/>
            <person name="Osaki M."/>
            <person name="Okura M."/>
            <person name="Kirikae T."/>
            <person name="Takamatsu D."/>
            <person name="Akiyama T."/>
        </authorList>
    </citation>
    <scope>NUCLEOTIDE SEQUENCE</scope>
    <source>
        <strain>ATCC 35311</strain>
    </source>
</reference>
<proteinExistence type="predicted"/>
<protein>
    <submittedName>
        <fullName evidence="2">Uncharacterized protein</fullName>
    </submittedName>
</protein>
<feature type="transmembrane region" description="Helical" evidence="1">
    <location>
        <begin position="122"/>
        <end position="145"/>
    </location>
</feature>
<keyword evidence="1" id="KW-0812">Transmembrane</keyword>
<accession>F3Y989</accession>
<evidence type="ECO:0000313" key="2">
    <source>
        <dbReference type="EMBL" id="BAK21067.1"/>
    </source>
</evidence>
<reference evidence="2 3" key="1">
    <citation type="journal article" date="2011" name="J. Bacteriol.">
        <title>Complete genome sequence of Melissococcus plutonius ATCC 35311.</title>
        <authorList>
            <person name="Okumura K."/>
            <person name="Arai R."/>
            <person name="Okura M."/>
            <person name="Kirikae T."/>
            <person name="Takamatsu D."/>
            <person name="Osaki M."/>
            <person name="Miyoshi-Akiyama T."/>
        </authorList>
    </citation>
    <scope>NUCLEOTIDE SEQUENCE [LARGE SCALE GENOMIC DNA]</scope>
    <source>
        <strain evidence="3">ATCC 35311 / CIP 104052 / LMG 20360 / NCIMB 702443</strain>
    </source>
</reference>
<dbReference type="HOGENOM" id="CLU_1822373_0_0_9"/>
<keyword evidence="1" id="KW-1133">Transmembrane helix</keyword>